<gene>
    <name evidence="1" type="ORF">C1SCF055_LOCUS42026</name>
</gene>
<dbReference type="EMBL" id="CAMXCT030006633">
    <property type="protein sequence ID" value="CAL4804690.1"/>
    <property type="molecule type" value="Genomic_DNA"/>
</dbReference>
<dbReference type="AlphaFoldDB" id="A0A9P1DWM2"/>
<accession>A0A9P1DWM2</accession>
<evidence type="ECO:0000313" key="1">
    <source>
        <dbReference type="EMBL" id="CAI4017378.1"/>
    </source>
</evidence>
<protein>
    <submittedName>
        <fullName evidence="1">Uncharacterized protein</fullName>
    </submittedName>
</protein>
<reference evidence="2 3" key="2">
    <citation type="submission" date="2024-05" db="EMBL/GenBank/DDBJ databases">
        <authorList>
            <person name="Chen Y."/>
            <person name="Shah S."/>
            <person name="Dougan E. K."/>
            <person name="Thang M."/>
            <person name="Chan C."/>
        </authorList>
    </citation>
    <scope>NUCLEOTIDE SEQUENCE [LARGE SCALE GENOMIC DNA]</scope>
</reference>
<sequence>MMLMQMNYGLSRRFGDMMRLQMTNLQVRILAGEVLRFLDPRSRTEDDESGPPTVHRSTVDLRVGAIDALHSLTEASDQSVFAVHALDPARITALLKTPPCDCGCRLPADILKKTCRSFWSLPKQSQDALLWFVSGSDAAFSREEEHLKEELLKKLIHRKLTGPTVEIMESMDPTKLPVRELPPGTTASLYVMYLAFCKDFDEHAKLCNQLLSHYSDQYKDRLVYWAARARSWTEGDILCMIVDSFDRSKLQLPAWPLRRTPKRTVYETINSDLDQFFAEKRKTNMGIGFGHTGENAQAKQLVFKHCFSLVLPRSIIGSHGGSLPWSWMLDVSIRPGRDECW</sequence>
<dbReference type="EMBL" id="CAMXCT020006633">
    <property type="protein sequence ID" value="CAL1170753.1"/>
    <property type="molecule type" value="Genomic_DNA"/>
</dbReference>
<organism evidence="1">
    <name type="scientific">Cladocopium goreaui</name>
    <dbReference type="NCBI Taxonomy" id="2562237"/>
    <lineage>
        <taxon>Eukaryota</taxon>
        <taxon>Sar</taxon>
        <taxon>Alveolata</taxon>
        <taxon>Dinophyceae</taxon>
        <taxon>Suessiales</taxon>
        <taxon>Symbiodiniaceae</taxon>
        <taxon>Cladocopium</taxon>
    </lineage>
</organism>
<proteinExistence type="predicted"/>
<evidence type="ECO:0000313" key="2">
    <source>
        <dbReference type="EMBL" id="CAL4804690.1"/>
    </source>
</evidence>
<evidence type="ECO:0000313" key="3">
    <source>
        <dbReference type="Proteomes" id="UP001152797"/>
    </source>
</evidence>
<reference evidence="1" key="1">
    <citation type="submission" date="2022-10" db="EMBL/GenBank/DDBJ databases">
        <authorList>
            <person name="Chen Y."/>
            <person name="Dougan E. K."/>
            <person name="Chan C."/>
            <person name="Rhodes N."/>
            <person name="Thang M."/>
        </authorList>
    </citation>
    <scope>NUCLEOTIDE SEQUENCE</scope>
</reference>
<comment type="caution">
    <text evidence="1">The sequence shown here is derived from an EMBL/GenBank/DDBJ whole genome shotgun (WGS) entry which is preliminary data.</text>
</comment>
<name>A0A9P1DWM2_9DINO</name>
<dbReference type="EMBL" id="CAMXCT010006633">
    <property type="protein sequence ID" value="CAI4017378.1"/>
    <property type="molecule type" value="Genomic_DNA"/>
</dbReference>
<dbReference type="Proteomes" id="UP001152797">
    <property type="component" value="Unassembled WGS sequence"/>
</dbReference>
<keyword evidence="3" id="KW-1185">Reference proteome</keyword>